<keyword evidence="3" id="KW-1185">Reference proteome</keyword>
<keyword evidence="1" id="KW-1133">Transmembrane helix</keyword>
<organism evidence="2 3">
    <name type="scientific">Paenibacillus arenilitoris</name>
    <dbReference type="NCBI Taxonomy" id="2772299"/>
    <lineage>
        <taxon>Bacteria</taxon>
        <taxon>Bacillati</taxon>
        <taxon>Bacillota</taxon>
        <taxon>Bacilli</taxon>
        <taxon>Bacillales</taxon>
        <taxon>Paenibacillaceae</taxon>
        <taxon>Paenibacillus</taxon>
    </lineage>
</organism>
<feature type="transmembrane region" description="Helical" evidence="1">
    <location>
        <begin position="47"/>
        <end position="70"/>
    </location>
</feature>
<dbReference type="RefSeq" id="WP_190860216.1">
    <property type="nucleotide sequence ID" value="NZ_JACXIY010000011.1"/>
</dbReference>
<protein>
    <submittedName>
        <fullName evidence="2">Uncharacterized protein</fullName>
    </submittedName>
</protein>
<proteinExistence type="predicted"/>
<feature type="transmembrane region" description="Helical" evidence="1">
    <location>
        <begin position="7"/>
        <end position="27"/>
    </location>
</feature>
<gene>
    <name evidence="2" type="ORF">IDH41_08930</name>
</gene>
<name>A0A927CKZ3_9BACL</name>
<evidence type="ECO:0000256" key="1">
    <source>
        <dbReference type="SAM" id="Phobius"/>
    </source>
</evidence>
<feature type="transmembrane region" description="Helical" evidence="1">
    <location>
        <begin position="77"/>
        <end position="96"/>
    </location>
</feature>
<evidence type="ECO:0000313" key="3">
    <source>
        <dbReference type="Proteomes" id="UP000632125"/>
    </source>
</evidence>
<evidence type="ECO:0000313" key="2">
    <source>
        <dbReference type="EMBL" id="MBD2868702.1"/>
    </source>
</evidence>
<keyword evidence="1" id="KW-0812">Transmembrane</keyword>
<dbReference type="EMBL" id="JACXIY010000011">
    <property type="protein sequence ID" value="MBD2868702.1"/>
    <property type="molecule type" value="Genomic_DNA"/>
</dbReference>
<reference evidence="2" key="1">
    <citation type="submission" date="2020-09" db="EMBL/GenBank/DDBJ databases">
        <title>A novel bacterium of genus Paenibacillus, isolated from South China Sea.</title>
        <authorList>
            <person name="Huang H."/>
            <person name="Mo K."/>
            <person name="Hu Y."/>
        </authorList>
    </citation>
    <scope>NUCLEOTIDE SEQUENCE</scope>
    <source>
        <strain evidence="2">IB182493</strain>
    </source>
</reference>
<dbReference type="AlphaFoldDB" id="A0A927CKZ3"/>
<sequence>MKNVKTALFLIISQIIYAVFAAIWALFALLSLTMLDQLDDATALQTISYVVILSYPIVFIGSAIASWLLYHKRKFKKAVWIGLIPVLWSLSLVGFFTP</sequence>
<keyword evidence="1" id="KW-0472">Membrane</keyword>
<accession>A0A927CKZ3</accession>
<comment type="caution">
    <text evidence="2">The sequence shown here is derived from an EMBL/GenBank/DDBJ whole genome shotgun (WGS) entry which is preliminary data.</text>
</comment>
<dbReference type="Proteomes" id="UP000632125">
    <property type="component" value="Unassembled WGS sequence"/>
</dbReference>